<evidence type="ECO:0000256" key="2">
    <source>
        <dbReference type="SAM" id="MobiDB-lite"/>
    </source>
</evidence>
<dbReference type="Proteomes" id="UP000656042">
    <property type="component" value="Unassembled WGS sequence"/>
</dbReference>
<keyword evidence="5" id="KW-1185">Reference proteome</keyword>
<keyword evidence="3" id="KW-1133">Transmembrane helix</keyword>
<feature type="transmembrane region" description="Helical" evidence="3">
    <location>
        <begin position="92"/>
        <end position="116"/>
    </location>
</feature>
<sequence>MTFVHPDPDKLRRLAEDWRDQADRLERLGYAVVNGVWTTTWKGGAALAGLDAATTVDIQLKQVAEGARRWAHQLDQSADQWQERIDAYEESMILGIILGIFSVVLMPLFIFLPIRIGLMVANVIKTLGLTGTTARAAAVIANFGVNALAFGTIQLAMDMIAEPAAHAYATGSPNFTPSWMEGVFVGVAALLGGLFAIGPGLATLERTGVTGGASEAEKFDVPSVDVTSSGEGQNNLGGAGRNGEGVNEGTTSATVPARNPATDVDRMPTPTATPRSLPARSPGSPPAHADATTVRGLPSPGRTNGTASTPDLRAGAGPRELPQLRVHTTINSPSAGRAAPPAVHETPSARVGEPAPRPMTSDADGVRAPSPRVAEHTGAPRAGDVSPRTPSVSSVHEGAINRPGDLSPHAGEAAPSAPRGVRGPAVPAPGHPDGVPRVHGDEMTVPGRPPSVPGHLLKPATPAAHPPPTGDAAPRITPRPETGGGAPHGHSGPAITDAITGRLAHIDEGMRIRHAELQNTHSGPDIPEAAEAARAIRKGAKTDFGTMPERAHTGPMHRDPVTFADHARNLLHRFAGFYAGEAGVRDKMGDIRSFIDGKHWGMVPGDMAGARRGTAEFIARLAGMPEEHVATVTAGLARTERGAVAESLSDFREGLRTYRGGGVPGEAPHAGGGLARTVAEGRALHGYDAATAARRAAEAEVARSDAPAATAAEIRALKAEQSRAAAAADRWATQREKLFAKLSDGMTEFHRVEQRVRPVMDSEPPASAMRHGQPVSREAIEQETATVAHRLRPNVVADFAAERRNAANLAGLSSGRGSGPVVRSLESVPPPEQTAMLHDFRASEQQIFDETLGTVTRAGFDAHSARFQQAAWQFKVRYAALRESVRVNGVMHHELGGLTGAQQRLAEDAGRHLSDSDFSSAVQQWRRDFTGDVTRMVGDAVRRGKPFTAKQQHQWQEMRQRWNDVELPRYLREARVPEQRSAPDVSTRAPLADVDLPRLPAELARARIRAAIETAGMPVTERHGMLFVHANADQVAMDRGLVDDLADAVSRVGARSGDSHLVLGPGVEPEWALGAGLRAELRPGVKVHAPFLTTSERLTLADRYPEVVPHRPTADVATLPGSEPDSDAASPFDADAGDGAAPGAHDVRVFRVQIQPPTADMDRLAQALLRSKASWRGGEPASDAKTSWEAAARLHPRETAEASGPDTAAEVAGSRDGHVDTPPSYEQMLDGDKLPSYQQARTDPPPAPTRSDVARWMAENDARRNLIVPKPLDEPLSGLNRTIDEIRSEQRAAASDQVGGLSRAERPVSQKLDPGRLDGAVPDDPGVPSAAMPDARQTAWNALNKYEADLRQTLGDGIRQGEAPGDFASGTPAPGRSGPTVAAGLLRSADSTTSPASAGPEVREQVRELPNVELDRAHSWLRRQSDPSWAGVRDHVAGEWQDRVDRGDLEPGVSTISAHEAARRLLTPRHVEQPPPAPRDLPEPLPPAEQFRGGHPHERTVWSHVRQNLIDELRKRLGNARTLDEMLPDTDGDFVRALHDTPGGSGITEPQLDARLNDFRAEVSRSFADVLSDSFAHVRAPSAAERDRWHRRYADLVRNLDDDLRMQVGHNEIDAAASRAFDRWREQDVEPVATYNAALQHWTRDATGHLETIGAAHRWQDAAAVLARRIREADVYLAMHRGAERAAAEVADMFDEVVAARPAPFADLDRVARSRAEAMSAAHDQYLSWWRPTRIAQAVDDPTAQAHLADDRFPDLGAAVRVRLDHLDRTQPLLDWMERMTQPDTLPPALRSALDEERLATVTQHVRREAEVVIDAVAPSFGSDPQPLTENVLHGLRHSLNLLRDQIPERAAFATGAAELARSALERVNTEAMEGVIEALTLGLDPSASLTTASADARRAVLSGVERVRTDFAAQAYTPTALAGHLAELESRLSSVVARVRAETVRDALLRHGDAAAVATLNEHAAAAGRDLGTPVQQRLYSDFERDYVAEYHQMFGGDGGFDVEAWLRRTRPEPAAPSESADDRIETRLLTGPDGDVADDEERRAAELMDVLGGLTVPGARPDPVAGEALLLRFLPEPERHAWQQRAQADPAGDAPDDLLNRVAEVAALRLGNDTALADLVSGATQAWAAAGSGRVTPEHFERLLRRFIGDAGDLGPRVAEPEEQLGELATLDVPDVEPSPAPHATVVATPPEATGEQLRQLTWLSPPSGEPGHEQESDARLLHRFAALFKARAEALPAKVGAEFWSRWLAAGNDPDRQAAIRGEMTAAADAERAKMPIASRYPQLHASVATEFTKRVENADSLAEMRRIEVETADAAARAAARGDDGASSPAGTTEPVDEFDRQYAVVPDAERALFRRDIRLAGTPEALERLYDQLDSRRDALQAAADAPGVTFEQQIEALGRFVPRYGYRVIGEHAPPITRELAARFDHDAAELDSLDDLDAFDERLRRDGYARARRPGDDAQIAARLSALPTVPMQHDDLVGMFRRWARQEATRAGLEKAAWRGTVTAVDEALAAGDGTALYEAVTGLQETVLATRRAALTPADEQPVTPHSQQPHPSAADLDVEHELAELRAAVRLVERSEAAPEIARVRERLSQAPAAPDTDPVPPVRPRTLDDLRRQMPSVPSGAPRDPDRGSGPDTPGPQDGEQDLGDFAEEIRRMAAAEGATGRSLGVAPDEQLTRRLRRLGETETDELPAPTPKPPGTAPDPAPTTTSAAGPSRPDIESIQPDGSVVVARAAAHNRTASPSERLRERMAEEAAAEVSDAYDSYLALERDLRANREDLASRVRAAVDAWRAEHPSRHAQLSDQMVERIERDLADTITPHFYTVRDTLTDGAMQRTLMAGLIAEKTQGLAGRLDEAISRADTGQTAPAIPSDRLHARVDDLTDEHFDKVVGAFRRRDLFGGRWLSADDYARLRAGFAATGRDAAGPAGAAADWSATPSWVARMDAAAARLADELAVTASGNRWFERTVAAVAFDGGDDPSQAPQIPQAEWYRTAFGQRLRDDYLRAGAGTAPGWFGSLAAYAESMTTAVSVATQSHEDSTWSNWHASFDASLTWLRDQLTFAYEMRDVLSAAAAQFHRHVAHEGGAGATATVVALAEGFRVDAVRSHLRGKGLPPDALAAWLEREKADTHVFAAEWARRSAASTRSVTDFAARADRITGALLTEYAPRVTAAAEVARRQPDFAGLFAAEVGRAATRTTELAAAYHDRSAAHQWIRTLDGLDPDERVAWRDRAVSELTDLYQQVWHAVIRTGSAVDSEPWRAAVERWEQLNTRYWAEARIAAARRQQTARIQPMIARLRAEAADLGLSDADIAAAVAVFTREATAALEALLHSKPFDPARLGRWAELDAELAAMVPQHLRMARARREAMKGAADDLQNRLAQVALSADERRARSAEAMTATADVFDLAYRQFRHVDDDQRVEQAEFAAARQRQRVVTDAPQRPASEPAASDQQPFLGDLAADAHRRVADGALDAGPGVLHRIHGEVDGVLEDARRRLEAGEYAAGSAERVLATARNRLDEIVTGIPDRLAAERRLETALATAADRFATLPGAESLPHEDPLRHRFLNEVAGKAAVGDAHLTSAAWTAAAAGALRSTARARARIAFEAQLTRIVDAEVDRFAGADAVTARHAATAWHHDALRRFESHLTTAEHVPAVGDTSLAASWLADHRNGVPDLRIWLLQRVGWRAAEAQLDGDLDAAVSVLRHQVPAAALDEALRDLRSRIRHWYFRPGLSIEEVTSWPRTYAQVAAQMLPRLAEQASRPDMGTAVAASPADHAAHRTTGAALSAGDAWQILTEAQVADRSRSLLDRSGTGERGLMLLDLAYRLDRPAVSALQRLTDDTDRNAAALLTIVDALLAHAAGEASALRALSKSVFRQVERSNRQPLADYVTAHHLATAPAGGRGALMDVITRIYEC</sequence>
<dbReference type="RefSeq" id="WP_189077975.1">
    <property type="nucleotide sequence ID" value="NZ_BMMX01000002.1"/>
</dbReference>
<name>A0A8J3BUL2_9ACTN</name>
<feature type="compositionally biased region" description="Low complexity" evidence="2">
    <location>
        <begin position="2714"/>
        <end position="2724"/>
    </location>
</feature>
<protein>
    <submittedName>
        <fullName evidence="4">Uncharacterized protein</fullName>
    </submittedName>
</protein>
<keyword evidence="3" id="KW-0472">Membrane</keyword>
<feature type="transmembrane region" description="Helical" evidence="3">
    <location>
        <begin position="136"/>
        <end position="157"/>
    </location>
</feature>
<feature type="compositionally biased region" description="Pro residues" evidence="2">
    <location>
        <begin position="2700"/>
        <end position="2713"/>
    </location>
</feature>
<feature type="region of interest" description="Disordered" evidence="2">
    <location>
        <begin position="1195"/>
        <end position="1251"/>
    </location>
</feature>
<feature type="region of interest" description="Disordered" evidence="2">
    <location>
        <begin position="1290"/>
        <end position="1332"/>
    </location>
</feature>
<feature type="region of interest" description="Disordered" evidence="2">
    <location>
        <begin position="1461"/>
        <end position="1494"/>
    </location>
</feature>
<evidence type="ECO:0000256" key="1">
    <source>
        <dbReference type="ARBA" id="ARBA00022581"/>
    </source>
</evidence>
<feature type="compositionally biased region" description="Basic and acidic residues" evidence="2">
    <location>
        <begin position="1303"/>
        <end position="1316"/>
    </location>
</feature>
<feature type="region of interest" description="Disordered" evidence="2">
    <location>
        <begin position="2691"/>
        <end position="2730"/>
    </location>
</feature>
<feature type="compositionally biased region" description="Pro residues" evidence="2">
    <location>
        <begin position="1473"/>
        <end position="1487"/>
    </location>
</feature>
<feature type="region of interest" description="Disordered" evidence="2">
    <location>
        <begin position="2321"/>
        <end position="2344"/>
    </location>
</feature>
<dbReference type="PANTHER" id="PTHR13037">
    <property type="entry name" value="FORMIN"/>
    <property type="match status" value="1"/>
</dbReference>
<keyword evidence="1" id="KW-0945">Host-virus interaction</keyword>
<feature type="region of interest" description="Disordered" evidence="2">
    <location>
        <begin position="2595"/>
        <end position="2653"/>
    </location>
</feature>
<gene>
    <name evidence="4" type="ORF">GCM10012284_10820</name>
</gene>
<feature type="region of interest" description="Disordered" evidence="2">
    <location>
        <begin position="3437"/>
        <end position="3461"/>
    </location>
</feature>
<organism evidence="4 5">
    <name type="scientific">Mangrovihabitans endophyticus</name>
    <dbReference type="NCBI Taxonomy" id="1751298"/>
    <lineage>
        <taxon>Bacteria</taxon>
        <taxon>Bacillati</taxon>
        <taxon>Actinomycetota</taxon>
        <taxon>Actinomycetes</taxon>
        <taxon>Micromonosporales</taxon>
        <taxon>Micromonosporaceae</taxon>
        <taxon>Mangrovihabitans</taxon>
    </lineage>
</organism>
<feature type="region of interest" description="Disordered" evidence="2">
    <location>
        <begin position="1113"/>
        <end position="1142"/>
    </location>
</feature>
<reference evidence="4" key="1">
    <citation type="journal article" date="2014" name="Int. J. Syst. Evol. Microbiol.">
        <title>Complete genome sequence of Corynebacterium casei LMG S-19264T (=DSM 44701T), isolated from a smear-ripened cheese.</title>
        <authorList>
            <consortium name="US DOE Joint Genome Institute (JGI-PGF)"/>
            <person name="Walter F."/>
            <person name="Albersmeier A."/>
            <person name="Kalinowski J."/>
            <person name="Ruckert C."/>
        </authorList>
    </citation>
    <scope>NUCLEOTIDE SEQUENCE</scope>
    <source>
        <strain evidence="4">CGMCC 4.7299</strain>
    </source>
</reference>
<evidence type="ECO:0000256" key="3">
    <source>
        <dbReference type="SAM" id="Phobius"/>
    </source>
</evidence>
<keyword evidence="3" id="KW-0812">Transmembrane</keyword>
<feature type="region of interest" description="Disordered" evidence="2">
    <location>
        <begin position="210"/>
        <end position="496"/>
    </location>
</feature>
<evidence type="ECO:0000313" key="4">
    <source>
        <dbReference type="EMBL" id="GGK78752.1"/>
    </source>
</evidence>
<dbReference type="EMBL" id="BMMX01000002">
    <property type="protein sequence ID" value="GGK78752.1"/>
    <property type="molecule type" value="Genomic_DNA"/>
</dbReference>
<accession>A0A8J3BUL2</accession>
<feature type="transmembrane region" description="Helical" evidence="3">
    <location>
        <begin position="178"/>
        <end position="197"/>
    </location>
</feature>
<reference evidence="4" key="2">
    <citation type="submission" date="2020-09" db="EMBL/GenBank/DDBJ databases">
        <authorList>
            <person name="Sun Q."/>
            <person name="Zhou Y."/>
        </authorList>
    </citation>
    <scope>NUCLEOTIDE SEQUENCE</scope>
    <source>
        <strain evidence="4">CGMCC 4.7299</strain>
    </source>
</reference>
<proteinExistence type="predicted"/>
<evidence type="ECO:0000313" key="5">
    <source>
        <dbReference type="Proteomes" id="UP000656042"/>
    </source>
</evidence>
<comment type="caution">
    <text evidence="4">The sequence shown here is derived from an EMBL/GenBank/DDBJ whole genome shotgun (WGS) entry which is preliminary data.</text>
</comment>
<feature type="compositionally biased region" description="Polar residues" evidence="2">
    <location>
        <begin position="225"/>
        <end position="234"/>
    </location>
</feature>
<feature type="compositionally biased region" description="Low complexity" evidence="2">
    <location>
        <begin position="1127"/>
        <end position="1142"/>
    </location>
</feature>
<dbReference type="PANTHER" id="PTHR13037:SF24">
    <property type="entry name" value="POLYCOMB PROTEIN PCL-RELATED"/>
    <property type="match status" value="1"/>
</dbReference>
<feature type="region of interest" description="Disordered" evidence="2">
    <location>
        <begin position="1356"/>
        <end position="1410"/>
    </location>
</feature>